<gene>
    <name evidence="3" type="ORF">HMN09_00674000</name>
</gene>
<dbReference type="GO" id="GO:0000981">
    <property type="term" value="F:DNA-binding transcription factor activity, RNA polymerase II-specific"/>
    <property type="evidence" value="ECO:0007669"/>
    <property type="project" value="InterPro"/>
</dbReference>
<reference evidence="3" key="1">
    <citation type="submission" date="2020-05" db="EMBL/GenBank/DDBJ databases">
        <title>Mycena genomes resolve the evolution of fungal bioluminescence.</title>
        <authorList>
            <person name="Tsai I.J."/>
        </authorList>
    </citation>
    <scope>NUCLEOTIDE SEQUENCE</scope>
    <source>
        <strain evidence="3">110903Hualien_Pintung</strain>
    </source>
</reference>
<protein>
    <recommendedName>
        <fullName evidence="2">Zn(2)-C6 fungal-type domain-containing protein</fullName>
    </recommendedName>
</protein>
<dbReference type="GO" id="GO:0008270">
    <property type="term" value="F:zinc ion binding"/>
    <property type="evidence" value="ECO:0007669"/>
    <property type="project" value="InterPro"/>
</dbReference>
<dbReference type="InterPro" id="IPR036864">
    <property type="entry name" value="Zn2-C6_fun-type_DNA-bd_sf"/>
</dbReference>
<dbReference type="Pfam" id="PF00172">
    <property type="entry name" value="Zn_clus"/>
    <property type="match status" value="1"/>
</dbReference>
<dbReference type="PROSITE" id="PS50048">
    <property type="entry name" value="ZN2_CY6_FUNGAL_2"/>
    <property type="match status" value="1"/>
</dbReference>
<feature type="region of interest" description="Disordered" evidence="1">
    <location>
        <begin position="83"/>
        <end position="120"/>
    </location>
</feature>
<dbReference type="SMART" id="SM00066">
    <property type="entry name" value="GAL4"/>
    <property type="match status" value="1"/>
</dbReference>
<evidence type="ECO:0000259" key="2">
    <source>
        <dbReference type="PROSITE" id="PS50048"/>
    </source>
</evidence>
<dbReference type="EMBL" id="JACAZE010000008">
    <property type="protein sequence ID" value="KAF7308261.1"/>
    <property type="molecule type" value="Genomic_DNA"/>
</dbReference>
<feature type="compositionally biased region" description="Basic residues" evidence="1">
    <location>
        <begin position="107"/>
        <end position="117"/>
    </location>
</feature>
<dbReference type="Proteomes" id="UP000613580">
    <property type="component" value="Unassembled WGS sequence"/>
</dbReference>
<evidence type="ECO:0000313" key="3">
    <source>
        <dbReference type="EMBL" id="KAF7308261.1"/>
    </source>
</evidence>
<feature type="compositionally biased region" description="Polar residues" evidence="1">
    <location>
        <begin position="164"/>
        <end position="178"/>
    </location>
</feature>
<keyword evidence="4" id="KW-1185">Reference proteome</keyword>
<sequence>MAATFRGRRGQRVKSQLRLQNMFTSHEVAAAPHFCPYRWYRPRLRWRPSGPSGPSLPMYQQPLVSLLVRDIFERGIEGTTRKRADHFRSSYSTMDRAPNSPGTSSPKPKRTRVRPPKPRTQILGRGRACLNCRELKIRCDGVRPICGNCVRVPKRRCCSFSGPGPQSHTNESLPSNAYSAPSTPMPAPMSLTMLGQPLNDMFAPAALAHSQAAINFDEEPSDEIIEKLLRHFIPHAAGFGFFLDITSLWAAPGPRRSLRLAAALWGAHLSLSIDAYDLVRRALDATFTELSWLSPAEGTRWQALQTIQAQILISRFLLLNGQRIAAKVVASAAEVVAIELRLPEVAGTASHADSDVGRGWHAIVELQALLSGLELPRDEWADAREEGRVEVFPVDGGYLPMGESAAWCIPPAEGHWEWDDNFGDFASTRLYQY</sequence>
<dbReference type="CDD" id="cd00067">
    <property type="entry name" value="GAL4"/>
    <property type="match status" value="1"/>
</dbReference>
<feature type="region of interest" description="Disordered" evidence="1">
    <location>
        <begin position="160"/>
        <end position="182"/>
    </location>
</feature>
<feature type="domain" description="Zn(2)-C6 fungal-type" evidence="2">
    <location>
        <begin position="128"/>
        <end position="160"/>
    </location>
</feature>
<dbReference type="SUPFAM" id="SSF57701">
    <property type="entry name" value="Zn2/Cys6 DNA-binding domain"/>
    <property type="match status" value="1"/>
</dbReference>
<name>A0A8H6T0Z5_MYCCL</name>
<evidence type="ECO:0000256" key="1">
    <source>
        <dbReference type="SAM" id="MobiDB-lite"/>
    </source>
</evidence>
<proteinExistence type="predicted"/>
<dbReference type="InterPro" id="IPR001138">
    <property type="entry name" value="Zn2Cys6_DnaBD"/>
</dbReference>
<dbReference type="OrthoDB" id="39175at2759"/>
<comment type="caution">
    <text evidence="3">The sequence shown here is derived from an EMBL/GenBank/DDBJ whole genome shotgun (WGS) entry which is preliminary data.</text>
</comment>
<dbReference type="Gene3D" id="4.10.240.10">
    <property type="entry name" value="Zn(2)-C6 fungal-type DNA-binding domain"/>
    <property type="match status" value="1"/>
</dbReference>
<dbReference type="PROSITE" id="PS00463">
    <property type="entry name" value="ZN2_CY6_FUNGAL_1"/>
    <property type="match status" value="1"/>
</dbReference>
<dbReference type="AlphaFoldDB" id="A0A8H6T0Z5"/>
<evidence type="ECO:0000313" key="4">
    <source>
        <dbReference type="Proteomes" id="UP000613580"/>
    </source>
</evidence>
<organism evidence="3 4">
    <name type="scientific">Mycena chlorophos</name>
    <name type="common">Agaric fungus</name>
    <name type="synonym">Agaricus chlorophos</name>
    <dbReference type="NCBI Taxonomy" id="658473"/>
    <lineage>
        <taxon>Eukaryota</taxon>
        <taxon>Fungi</taxon>
        <taxon>Dikarya</taxon>
        <taxon>Basidiomycota</taxon>
        <taxon>Agaricomycotina</taxon>
        <taxon>Agaricomycetes</taxon>
        <taxon>Agaricomycetidae</taxon>
        <taxon>Agaricales</taxon>
        <taxon>Marasmiineae</taxon>
        <taxon>Mycenaceae</taxon>
        <taxon>Mycena</taxon>
    </lineage>
</organism>
<accession>A0A8H6T0Z5</accession>